<dbReference type="OrthoDB" id="10606680at2759"/>
<feature type="compositionally biased region" description="Basic residues" evidence="2">
    <location>
        <begin position="337"/>
        <end position="347"/>
    </location>
</feature>
<feature type="compositionally biased region" description="Low complexity" evidence="2">
    <location>
        <begin position="36"/>
        <end position="49"/>
    </location>
</feature>
<feature type="compositionally biased region" description="Low complexity" evidence="2">
    <location>
        <begin position="308"/>
        <end position="328"/>
    </location>
</feature>
<evidence type="ECO:0000256" key="2">
    <source>
        <dbReference type="SAM" id="MobiDB-lite"/>
    </source>
</evidence>
<evidence type="ECO:0008006" key="5">
    <source>
        <dbReference type="Google" id="ProtNLM"/>
    </source>
</evidence>
<gene>
    <name evidence="3" type="ORF">D9Q98_009257</name>
</gene>
<evidence type="ECO:0000256" key="1">
    <source>
        <dbReference type="SAM" id="Coils"/>
    </source>
</evidence>
<feature type="region of interest" description="Disordered" evidence="2">
    <location>
        <begin position="74"/>
        <end position="102"/>
    </location>
</feature>
<feature type="coiled-coil region" evidence="1">
    <location>
        <begin position="421"/>
        <end position="448"/>
    </location>
</feature>
<dbReference type="GO" id="GO:0003700">
    <property type="term" value="F:DNA-binding transcription factor activity"/>
    <property type="evidence" value="ECO:0007669"/>
    <property type="project" value="InterPro"/>
</dbReference>
<sequence>MQLGAFTHAGRQAALLSAGPCCSGGDESSGAGKALSEGSSSGWSESSVVEQQPGLSWSVQAALQAQGIMRASAPLGLRSDPQDPAQSISAQNNQQRGGRPALAAQLAAGWRQQVQQGPAAAVPAEGLPSWQLLAPPAGLRLTPASNDDMAADWHFGFSRAGSGGAGQQPQTRFQAPPPSAAAGKAFAATACGGGCPAATAAADPWDNGLELVLANASDAPAGGADVSLGLTDAGIDALLAPFEDWPAGSLMQPAPQAAASGALLSGTLGDMHLAAADYAAGPAAAHLCGGNMQQDVAGAAAPWQSAAGAAHSPCSSSPTGVSSDAGADAGAGSGGKAPRRKGGRPRLHYPSAQKAAAGAPADAPADGDASSAPGVQQSYKQSGRGPKPKYIFGTRAEAADARRERNRKAALDSYYKKKEHTKRLQAELSALRSENDALQQLLREMNATGLCPLPEASNDGVNMWLQLNCGTPSAPSSS</sequence>
<keyword evidence="1" id="KW-0175">Coiled coil</keyword>
<dbReference type="CDD" id="cd14686">
    <property type="entry name" value="bZIP"/>
    <property type="match status" value="1"/>
</dbReference>
<name>A0A9D4TPA1_CHLVU</name>
<reference evidence="3" key="2">
    <citation type="submission" date="2020-11" db="EMBL/GenBank/DDBJ databases">
        <authorList>
            <person name="Cecchin M."/>
            <person name="Marcolungo L."/>
            <person name="Rossato M."/>
            <person name="Girolomoni L."/>
            <person name="Cosentino E."/>
            <person name="Cuine S."/>
            <person name="Li-Beisson Y."/>
            <person name="Delledonne M."/>
            <person name="Ballottari M."/>
        </authorList>
    </citation>
    <scope>NUCLEOTIDE SEQUENCE</scope>
    <source>
        <strain evidence="3">211/11P</strain>
        <tissue evidence="3">Whole cell</tissue>
    </source>
</reference>
<keyword evidence="4" id="KW-1185">Reference proteome</keyword>
<feature type="compositionally biased region" description="Polar residues" evidence="2">
    <location>
        <begin position="84"/>
        <end position="96"/>
    </location>
</feature>
<comment type="caution">
    <text evidence="3">The sequence shown here is derived from an EMBL/GenBank/DDBJ whole genome shotgun (WGS) entry which is preliminary data.</text>
</comment>
<proteinExistence type="predicted"/>
<feature type="region of interest" description="Disordered" evidence="2">
    <location>
        <begin position="21"/>
        <end position="49"/>
    </location>
</feature>
<feature type="region of interest" description="Disordered" evidence="2">
    <location>
        <begin position="308"/>
        <end position="405"/>
    </location>
</feature>
<dbReference type="SUPFAM" id="SSF57959">
    <property type="entry name" value="Leucine zipper domain"/>
    <property type="match status" value="1"/>
</dbReference>
<accession>A0A9D4TPA1</accession>
<dbReference type="AlphaFoldDB" id="A0A9D4TPA1"/>
<dbReference type="Gene3D" id="1.20.5.170">
    <property type="match status" value="1"/>
</dbReference>
<evidence type="ECO:0000313" key="4">
    <source>
        <dbReference type="Proteomes" id="UP001055712"/>
    </source>
</evidence>
<organism evidence="3 4">
    <name type="scientific">Chlorella vulgaris</name>
    <name type="common">Green alga</name>
    <dbReference type="NCBI Taxonomy" id="3077"/>
    <lineage>
        <taxon>Eukaryota</taxon>
        <taxon>Viridiplantae</taxon>
        <taxon>Chlorophyta</taxon>
        <taxon>core chlorophytes</taxon>
        <taxon>Trebouxiophyceae</taxon>
        <taxon>Chlorellales</taxon>
        <taxon>Chlorellaceae</taxon>
        <taxon>Chlorella clade</taxon>
        <taxon>Chlorella</taxon>
    </lineage>
</organism>
<dbReference type="EMBL" id="SIDB01000007">
    <property type="protein sequence ID" value="KAI3430847.1"/>
    <property type="molecule type" value="Genomic_DNA"/>
</dbReference>
<dbReference type="InterPro" id="IPR046347">
    <property type="entry name" value="bZIP_sf"/>
</dbReference>
<evidence type="ECO:0000313" key="3">
    <source>
        <dbReference type="EMBL" id="KAI3430847.1"/>
    </source>
</evidence>
<protein>
    <recommendedName>
        <fullName evidence="5">BZIP domain-containing protein</fullName>
    </recommendedName>
</protein>
<reference evidence="3" key="1">
    <citation type="journal article" date="2019" name="Plant J.">
        <title>Chlorella vulgaris genome assembly and annotation reveals the molecular basis for metabolic acclimation to high light conditions.</title>
        <authorList>
            <person name="Cecchin M."/>
            <person name="Marcolungo L."/>
            <person name="Rossato M."/>
            <person name="Girolomoni L."/>
            <person name="Cosentino E."/>
            <person name="Cuine S."/>
            <person name="Li-Beisson Y."/>
            <person name="Delledonne M."/>
            <person name="Ballottari M."/>
        </authorList>
    </citation>
    <scope>NUCLEOTIDE SEQUENCE</scope>
    <source>
        <strain evidence="3">211/11P</strain>
    </source>
</reference>
<dbReference type="Proteomes" id="UP001055712">
    <property type="component" value="Unassembled WGS sequence"/>
</dbReference>
<feature type="compositionally biased region" description="Low complexity" evidence="2">
    <location>
        <begin position="355"/>
        <end position="374"/>
    </location>
</feature>